<dbReference type="Proteomes" id="UP000429211">
    <property type="component" value="Unassembled WGS sequence"/>
</dbReference>
<gene>
    <name evidence="9" type="primary">hprA</name>
    <name evidence="9" type="ORF">BDLFYP24_00805</name>
    <name evidence="8" type="ORF">GBB04_11095</name>
</gene>
<dbReference type="SUPFAM" id="SSF52283">
    <property type="entry name" value="Formate/glycerate dehydrogenase catalytic domain-like"/>
    <property type="match status" value="1"/>
</dbReference>
<keyword evidence="4" id="KW-0520">NAD</keyword>
<dbReference type="EC" id="1.1.1.29" evidence="9"/>
<evidence type="ECO:0000256" key="3">
    <source>
        <dbReference type="ARBA" id="ARBA00023002"/>
    </source>
</evidence>
<dbReference type="CDD" id="cd12169">
    <property type="entry name" value="PGDH_like_1"/>
    <property type="match status" value="1"/>
</dbReference>
<dbReference type="InterPro" id="IPR050857">
    <property type="entry name" value="D-2-hydroxyacid_DH"/>
</dbReference>
<dbReference type="AlphaFoldDB" id="A0A6N2R4W8"/>
<dbReference type="EMBL" id="WDPD01000023">
    <property type="protein sequence ID" value="KAB7458576.1"/>
    <property type="molecule type" value="Genomic_DNA"/>
</dbReference>
<dbReference type="EMBL" id="CACRSP010000002">
    <property type="protein sequence ID" value="VYS75786.1"/>
    <property type="molecule type" value="Genomic_DNA"/>
</dbReference>
<dbReference type="GeneID" id="31605643"/>
<dbReference type="Gene3D" id="3.40.50.720">
    <property type="entry name" value="NAD(P)-binding Rossmann-like Domain"/>
    <property type="match status" value="2"/>
</dbReference>
<dbReference type="PANTHER" id="PTHR42789">
    <property type="entry name" value="D-ISOMER SPECIFIC 2-HYDROXYACID DEHYDROGENASE FAMILY PROTEIN (AFU_ORTHOLOGUE AFUA_6G10090)"/>
    <property type="match status" value="1"/>
</dbReference>
<dbReference type="GO" id="GO:0051287">
    <property type="term" value="F:NAD binding"/>
    <property type="evidence" value="ECO:0007669"/>
    <property type="project" value="InterPro"/>
</dbReference>
<dbReference type="Pfam" id="PF02826">
    <property type="entry name" value="2-Hacid_dh_C"/>
    <property type="match status" value="1"/>
</dbReference>
<keyword evidence="2" id="KW-0028">Amino-acid biosynthesis</keyword>
<keyword evidence="3 5" id="KW-0560">Oxidoreductase</keyword>
<proteinExistence type="inferred from homology"/>
<dbReference type="InterPro" id="IPR036291">
    <property type="entry name" value="NAD(P)-bd_dom_sf"/>
</dbReference>
<dbReference type="PROSITE" id="PS00065">
    <property type="entry name" value="D_2_HYDROXYACID_DH_1"/>
    <property type="match status" value="1"/>
</dbReference>
<dbReference type="GO" id="GO:0008465">
    <property type="term" value="F:hydroxypyruvate reductase (NADH) activity"/>
    <property type="evidence" value="ECO:0007669"/>
    <property type="project" value="UniProtKB-EC"/>
</dbReference>
<evidence type="ECO:0000256" key="4">
    <source>
        <dbReference type="ARBA" id="ARBA00023027"/>
    </source>
</evidence>
<reference evidence="9" key="2">
    <citation type="submission" date="2019-11" db="EMBL/GenBank/DDBJ databases">
        <authorList>
            <person name="Feng L."/>
        </authorList>
    </citation>
    <scope>NUCLEOTIDE SEQUENCE</scope>
    <source>
        <strain evidence="9">BdentiumLFYP24</strain>
    </source>
</reference>
<protein>
    <submittedName>
        <fullName evidence="8">D-2-hydroxyacid dehydrogenase family protein</fullName>
    </submittedName>
    <submittedName>
        <fullName evidence="9">Glycerate dehydrogenase</fullName>
        <ecNumber evidence="9">1.1.1.29</ecNumber>
    </submittedName>
</protein>
<evidence type="ECO:0000256" key="2">
    <source>
        <dbReference type="ARBA" id="ARBA00022605"/>
    </source>
</evidence>
<evidence type="ECO:0000259" key="6">
    <source>
        <dbReference type="Pfam" id="PF00389"/>
    </source>
</evidence>
<dbReference type="RefSeq" id="WP_003837396.1">
    <property type="nucleotide sequence ID" value="NZ_CABKPB010000001.1"/>
</dbReference>
<evidence type="ECO:0000313" key="9">
    <source>
        <dbReference type="EMBL" id="VYS75786.1"/>
    </source>
</evidence>
<reference evidence="8 10" key="1">
    <citation type="journal article" date="2019" name="Nat. Med.">
        <title>A library of human gut bacterial isolates paired with longitudinal multiomics data enables mechanistic microbiome research.</title>
        <authorList>
            <person name="Poyet M."/>
            <person name="Groussin M."/>
            <person name="Gibbons S.M."/>
            <person name="Avila-Pacheco J."/>
            <person name="Jiang X."/>
            <person name="Kearney S.M."/>
            <person name="Perrotta A.R."/>
            <person name="Berdy B."/>
            <person name="Zhao S."/>
            <person name="Lieberman T.D."/>
            <person name="Swanson P.K."/>
            <person name="Smith M."/>
            <person name="Roesemann S."/>
            <person name="Alexander J.E."/>
            <person name="Rich S.A."/>
            <person name="Livny J."/>
            <person name="Vlamakis H."/>
            <person name="Clish C."/>
            <person name="Bullock K."/>
            <person name="Deik A."/>
            <person name="Scott J."/>
            <person name="Pierce K.A."/>
            <person name="Xavier R.J."/>
            <person name="Alm E.J."/>
        </authorList>
    </citation>
    <scope>NUCLEOTIDE SEQUENCE [LARGE SCALE GENOMIC DNA]</scope>
    <source>
        <strain evidence="8 10">BIOML-A2</strain>
    </source>
</reference>
<dbReference type="OMA" id="HMGTETC"/>
<evidence type="ECO:0000256" key="5">
    <source>
        <dbReference type="RuleBase" id="RU003719"/>
    </source>
</evidence>
<evidence type="ECO:0000256" key="1">
    <source>
        <dbReference type="ARBA" id="ARBA00005854"/>
    </source>
</evidence>
<evidence type="ECO:0000313" key="10">
    <source>
        <dbReference type="Proteomes" id="UP000429211"/>
    </source>
</evidence>
<comment type="similarity">
    <text evidence="1 5">Belongs to the D-isomer specific 2-hydroxyacid dehydrogenase family.</text>
</comment>
<accession>A0A6N2R4W8</accession>
<dbReference type="PANTHER" id="PTHR42789:SF1">
    <property type="entry name" value="D-ISOMER SPECIFIC 2-HYDROXYACID DEHYDROGENASE FAMILY PROTEIN (AFU_ORTHOLOGUE AFUA_6G10090)"/>
    <property type="match status" value="1"/>
</dbReference>
<dbReference type="InterPro" id="IPR006140">
    <property type="entry name" value="D-isomer_DH_NAD-bd"/>
</dbReference>
<dbReference type="GO" id="GO:0008652">
    <property type="term" value="P:amino acid biosynthetic process"/>
    <property type="evidence" value="ECO:0007669"/>
    <property type="project" value="UniProtKB-KW"/>
</dbReference>
<sequence length="329" mass="35798">MVEIVETQPERTDLPLVVMPVVVASMIEPFKRCFGLLENVARVRMYEDFTLDEDTIVARCDGADAVMVIGFHCTDSILERTHAKCYAFGGTGVASYINLEKAKAQGIRVCNVVHYGDHAVAEHTMALLMELTRHVGQLDREVKAGDWAGNDGYELFGKKLGIIGLGGIGQTVARIANAYGMKVSAWNSHVPEQVLTDCNVTPVDDMNELIAGSDVVSIHMPLLDSTRGIITAENLEALRPGTLFVNTARAEILEPGALLKRLERGDIPAALDVFEHEPLGADDPLCRIPGIVLTPHTAWRTDGAYVGITEQVVQSVAAFFRGEDFNVVV</sequence>
<dbReference type="InterPro" id="IPR006139">
    <property type="entry name" value="D-isomer_2_OHA_DH_cat_dom"/>
</dbReference>
<dbReference type="SUPFAM" id="SSF51735">
    <property type="entry name" value="NAD(P)-binding Rossmann-fold domains"/>
    <property type="match status" value="1"/>
</dbReference>
<evidence type="ECO:0000259" key="7">
    <source>
        <dbReference type="Pfam" id="PF02826"/>
    </source>
</evidence>
<dbReference type="InterPro" id="IPR029752">
    <property type="entry name" value="D-isomer_DH_CS1"/>
</dbReference>
<organism evidence="9">
    <name type="scientific">Bifidobacterium dentium</name>
    <dbReference type="NCBI Taxonomy" id="1689"/>
    <lineage>
        <taxon>Bacteria</taxon>
        <taxon>Bacillati</taxon>
        <taxon>Actinomycetota</taxon>
        <taxon>Actinomycetes</taxon>
        <taxon>Bifidobacteriales</taxon>
        <taxon>Bifidobacteriaceae</taxon>
        <taxon>Bifidobacterium</taxon>
    </lineage>
</organism>
<evidence type="ECO:0000313" key="8">
    <source>
        <dbReference type="EMBL" id="KAB7458576.1"/>
    </source>
</evidence>
<name>A0A6N2R4W8_9BIFI</name>
<dbReference type="Pfam" id="PF00389">
    <property type="entry name" value="2-Hacid_dh"/>
    <property type="match status" value="1"/>
</dbReference>
<feature type="domain" description="D-isomer specific 2-hydroxyacid dehydrogenase NAD-binding" evidence="7">
    <location>
        <begin position="125"/>
        <end position="298"/>
    </location>
</feature>
<feature type="domain" description="D-isomer specific 2-hydroxyacid dehydrogenase catalytic" evidence="6">
    <location>
        <begin position="32"/>
        <end position="326"/>
    </location>
</feature>